<evidence type="ECO:0000313" key="9">
    <source>
        <dbReference type="Proteomes" id="UP000284841"/>
    </source>
</evidence>
<organism evidence="8 9">
    <name type="scientific">Emergencia timonensis</name>
    <dbReference type="NCBI Taxonomy" id="1776384"/>
    <lineage>
        <taxon>Bacteria</taxon>
        <taxon>Bacillati</taxon>
        <taxon>Bacillota</taxon>
        <taxon>Clostridia</taxon>
        <taxon>Peptostreptococcales</taxon>
        <taxon>Anaerovoracaceae</taxon>
        <taxon>Emergencia</taxon>
    </lineage>
</organism>
<dbReference type="STRING" id="1776384.GCA_900086585_02811"/>
<feature type="transmembrane region" description="Helical" evidence="7">
    <location>
        <begin position="278"/>
        <end position="300"/>
    </location>
</feature>
<dbReference type="PANTHER" id="PTHR11328:SF24">
    <property type="entry name" value="MAJOR FACILITATOR SUPERFAMILY (MFS) PROFILE DOMAIN-CONTAINING PROTEIN"/>
    <property type="match status" value="1"/>
</dbReference>
<dbReference type="RefSeq" id="WP_067539759.1">
    <property type="nucleotide sequence ID" value="NZ_AP025567.1"/>
</dbReference>
<feature type="transmembrane region" description="Helical" evidence="7">
    <location>
        <begin position="244"/>
        <end position="266"/>
    </location>
</feature>
<dbReference type="Pfam" id="PF13347">
    <property type="entry name" value="MFS_2"/>
    <property type="match status" value="1"/>
</dbReference>
<dbReference type="PANTHER" id="PTHR11328">
    <property type="entry name" value="MAJOR FACILITATOR SUPERFAMILY DOMAIN-CONTAINING PROTEIN"/>
    <property type="match status" value="1"/>
</dbReference>
<keyword evidence="5 7" id="KW-1133">Transmembrane helix</keyword>
<feature type="transmembrane region" description="Helical" evidence="7">
    <location>
        <begin position="183"/>
        <end position="203"/>
    </location>
</feature>
<evidence type="ECO:0000256" key="2">
    <source>
        <dbReference type="ARBA" id="ARBA00022448"/>
    </source>
</evidence>
<feature type="transmembrane region" description="Helical" evidence="7">
    <location>
        <begin position="417"/>
        <end position="437"/>
    </location>
</feature>
<feature type="transmembrane region" description="Helical" evidence="7">
    <location>
        <begin position="45"/>
        <end position="66"/>
    </location>
</feature>
<feature type="transmembrane region" description="Helical" evidence="7">
    <location>
        <begin position="107"/>
        <end position="127"/>
    </location>
</feature>
<reference evidence="8 9" key="1">
    <citation type="submission" date="2018-08" db="EMBL/GenBank/DDBJ databases">
        <title>A genome reference for cultivated species of the human gut microbiota.</title>
        <authorList>
            <person name="Zou Y."/>
            <person name="Xue W."/>
            <person name="Luo G."/>
        </authorList>
    </citation>
    <scope>NUCLEOTIDE SEQUENCE [LARGE SCALE GENOMIC DNA]</scope>
    <source>
        <strain evidence="8 9">AM07-24</strain>
    </source>
</reference>
<dbReference type="Proteomes" id="UP000284841">
    <property type="component" value="Unassembled WGS sequence"/>
</dbReference>
<dbReference type="PROSITE" id="PS00872">
    <property type="entry name" value="NA_GALACTOSIDE_SYMP"/>
    <property type="match status" value="1"/>
</dbReference>
<keyword evidence="6 7" id="KW-0472">Membrane</keyword>
<accession>A0A415E747</accession>
<keyword evidence="9" id="KW-1185">Reference proteome</keyword>
<dbReference type="CDD" id="cd17332">
    <property type="entry name" value="MFS_MelB_like"/>
    <property type="match status" value="1"/>
</dbReference>
<dbReference type="GO" id="GO:0008643">
    <property type="term" value="P:carbohydrate transport"/>
    <property type="evidence" value="ECO:0007669"/>
    <property type="project" value="InterPro"/>
</dbReference>
<feature type="transmembrane region" description="Helical" evidence="7">
    <location>
        <begin position="147"/>
        <end position="171"/>
    </location>
</feature>
<sequence length="472" mass="51384">MNLKFHTKLSYGIGGLADNAMFTLIETFLLFYLTTVVGIKPAAAGTILALGCIWEAFCGPISGFLSDNIETRFGKRKPFLLVAAVPAVIVTSLLFTSIDMSYGLKVIYYGLMTILFWWCFAIFFVPYMTWGSELTSDYHERTVLRSYVYVFNQIGKGLGMVLPSVLVAFLMGIGRTLEQSWSAVGMTVGIASGAALLICALTIKKTDVPGFVKDPDKEKILTAENIKNMFREYFQILKLKPIRYIIGASLIYLIANTIFASDLVYYFTYNLGLPAVQISAITLLMTVAGIALTPFIAACAGKTDKKLTFMAGMIFSGVILIGARFVGVSSFAASCLMCGLFAVGNTCYWQLMPSMIYDVCEVEELASGEKHSGAVISLQALSESLSAAAGVQILGIILQQAGFNEAAAVQGASALTWVSNSFSLLPGIGMLIVAFVISRYPINKNTFPRILEGVERRRRGEAVNLEEYGDIF</sequence>
<comment type="caution">
    <text evidence="8">The sequence shown here is derived from an EMBL/GenBank/DDBJ whole genome shotgun (WGS) entry which is preliminary data.</text>
</comment>
<evidence type="ECO:0000256" key="7">
    <source>
        <dbReference type="SAM" id="Phobius"/>
    </source>
</evidence>
<comment type="subcellular location">
    <subcellularLocation>
        <location evidence="1">Cell membrane</location>
        <topology evidence="1">Multi-pass membrane protein</topology>
    </subcellularLocation>
</comment>
<dbReference type="GeneID" id="83005131"/>
<proteinExistence type="predicted"/>
<evidence type="ECO:0000256" key="6">
    <source>
        <dbReference type="ARBA" id="ARBA00023136"/>
    </source>
</evidence>
<protein>
    <submittedName>
        <fullName evidence="8">MFS transporter</fullName>
    </submittedName>
</protein>
<evidence type="ECO:0000256" key="5">
    <source>
        <dbReference type="ARBA" id="ARBA00022989"/>
    </source>
</evidence>
<feature type="transmembrane region" description="Helical" evidence="7">
    <location>
        <begin position="78"/>
        <end position="95"/>
    </location>
</feature>
<dbReference type="InterPro" id="IPR018043">
    <property type="entry name" value="Na/Gal_symport_CS"/>
</dbReference>
<keyword evidence="4 7" id="KW-0812">Transmembrane</keyword>
<dbReference type="Gene3D" id="1.20.1250.20">
    <property type="entry name" value="MFS general substrate transporter like domains"/>
    <property type="match status" value="1"/>
</dbReference>
<keyword evidence="3" id="KW-1003">Cell membrane</keyword>
<keyword evidence="2" id="KW-0813">Transport</keyword>
<dbReference type="OrthoDB" id="9764596at2"/>
<evidence type="ECO:0000256" key="1">
    <source>
        <dbReference type="ARBA" id="ARBA00004651"/>
    </source>
</evidence>
<evidence type="ECO:0000313" key="8">
    <source>
        <dbReference type="EMBL" id="RHJ89465.1"/>
    </source>
</evidence>
<dbReference type="GO" id="GO:0015293">
    <property type="term" value="F:symporter activity"/>
    <property type="evidence" value="ECO:0007669"/>
    <property type="project" value="InterPro"/>
</dbReference>
<gene>
    <name evidence="8" type="ORF">DW099_02510</name>
</gene>
<dbReference type="EMBL" id="QRMS01000001">
    <property type="protein sequence ID" value="RHJ89465.1"/>
    <property type="molecule type" value="Genomic_DNA"/>
</dbReference>
<evidence type="ECO:0000256" key="4">
    <source>
        <dbReference type="ARBA" id="ARBA00022692"/>
    </source>
</evidence>
<name>A0A415E747_9FIRM</name>
<dbReference type="GO" id="GO:0006814">
    <property type="term" value="P:sodium ion transport"/>
    <property type="evidence" value="ECO:0007669"/>
    <property type="project" value="InterPro"/>
</dbReference>
<dbReference type="InterPro" id="IPR039672">
    <property type="entry name" value="MFS_2"/>
</dbReference>
<dbReference type="InterPro" id="IPR036259">
    <property type="entry name" value="MFS_trans_sf"/>
</dbReference>
<evidence type="ECO:0000256" key="3">
    <source>
        <dbReference type="ARBA" id="ARBA00022475"/>
    </source>
</evidence>
<dbReference type="GO" id="GO:0005886">
    <property type="term" value="C:plasma membrane"/>
    <property type="evidence" value="ECO:0007669"/>
    <property type="project" value="UniProtKB-SubCell"/>
</dbReference>
<dbReference type="SUPFAM" id="SSF103473">
    <property type="entry name" value="MFS general substrate transporter"/>
    <property type="match status" value="1"/>
</dbReference>
<dbReference type="AlphaFoldDB" id="A0A415E747"/>
<feature type="transmembrane region" description="Helical" evidence="7">
    <location>
        <begin position="20"/>
        <end position="39"/>
    </location>
</feature>
<feature type="transmembrane region" description="Helical" evidence="7">
    <location>
        <begin position="307"/>
        <end position="325"/>
    </location>
</feature>